<dbReference type="InterPro" id="IPR050267">
    <property type="entry name" value="Anti-sigma-factor_SerPK"/>
</dbReference>
<dbReference type="EMBL" id="SMKX01000124">
    <property type="protein sequence ID" value="TDD50059.1"/>
    <property type="molecule type" value="Genomic_DNA"/>
</dbReference>
<dbReference type="Proteomes" id="UP000295124">
    <property type="component" value="Unassembled WGS sequence"/>
</dbReference>
<evidence type="ECO:0008006" key="3">
    <source>
        <dbReference type="Google" id="ProtNLM"/>
    </source>
</evidence>
<accession>A0A4R4YZW8</accession>
<comment type="caution">
    <text evidence="1">The sequence shown here is derived from an EMBL/GenBank/DDBJ whole genome shotgun (WGS) entry which is preliminary data.</text>
</comment>
<evidence type="ECO:0000313" key="1">
    <source>
        <dbReference type="EMBL" id="TDD50059.1"/>
    </source>
</evidence>
<dbReference type="InterPro" id="IPR036890">
    <property type="entry name" value="HATPase_C_sf"/>
</dbReference>
<dbReference type="AlphaFoldDB" id="A0A4R4YZW8"/>
<dbReference type="PANTHER" id="PTHR35526:SF3">
    <property type="entry name" value="ANTI-SIGMA-F FACTOR RSBW"/>
    <property type="match status" value="1"/>
</dbReference>
<dbReference type="OrthoDB" id="4327509at2"/>
<dbReference type="Gene3D" id="3.30.565.10">
    <property type="entry name" value="Histidine kinase-like ATPase, C-terminal domain"/>
    <property type="match status" value="1"/>
</dbReference>
<dbReference type="InterPro" id="IPR036513">
    <property type="entry name" value="STAS_dom_sf"/>
</dbReference>
<keyword evidence="2" id="KW-1185">Reference proteome</keyword>
<reference evidence="1 2" key="1">
    <citation type="submission" date="2019-03" db="EMBL/GenBank/DDBJ databases">
        <title>Draft genome sequences of novel Actinobacteria.</title>
        <authorList>
            <person name="Sahin N."/>
            <person name="Ay H."/>
            <person name="Saygin H."/>
        </authorList>
    </citation>
    <scope>NUCLEOTIDE SEQUENCE [LARGE SCALE GENOMIC DNA]</scope>
    <source>
        <strain evidence="1 2">JCM 13523</strain>
    </source>
</reference>
<proteinExistence type="predicted"/>
<protein>
    <recommendedName>
        <fullName evidence="3">STAS domain-containing protein</fullName>
    </recommendedName>
</protein>
<name>A0A4R4YZW8_9ACTN</name>
<evidence type="ECO:0000313" key="2">
    <source>
        <dbReference type="Proteomes" id="UP000295124"/>
    </source>
</evidence>
<dbReference type="CDD" id="cd16936">
    <property type="entry name" value="HATPase_RsbW-like"/>
    <property type="match status" value="1"/>
</dbReference>
<dbReference type="PANTHER" id="PTHR35526">
    <property type="entry name" value="ANTI-SIGMA-F FACTOR RSBW-RELATED"/>
    <property type="match status" value="1"/>
</dbReference>
<dbReference type="Gene3D" id="3.30.750.24">
    <property type="entry name" value="STAS domain"/>
    <property type="match status" value="1"/>
</dbReference>
<dbReference type="SUPFAM" id="SSF52091">
    <property type="entry name" value="SpoIIaa-like"/>
    <property type="match status" value="1"/>
</dbReference>
<sequence>MPTREVIAAGGSGLQIDLDVAGEMTIVRPAGWLSASTSADLGNTLLHCLSDQPSAVLVDLTQLRIARMPVLDIFTKAARSAAIWSGVPLLLVAQPAMARQLHAISIKRYAQVHPTMDTAIAAAEQSPPRTMTVRRLDNEPRSARTCRRHVARTCEDWGHGRLTEAAVAVSDELVGNGLRHSVGALTHRLELRRESLTVAVTDHAPAPPIPIEPAAGEIQTHGYGLKIISAHAAAWGSTPTTTGGKTVWVVLR</sequence>
<dbReference type="SUPFAM" id="SSF55874">
    <property type="entry name" value="ATPase domain of HSP90 chaperone/DNA topoisomerase II/histidine kinase"/>
    <property type="match status" value="1"/>
</dbReference>
<dbReference type="RefSeq" id="WP_132173931.1">
    <property type="nucleotide sequence ID" value="NZ_SMKX01000124.1"/>
</dbReference>
<gene>
    <name evidence="1" type="ORF">E1263_31310</name>
</gene>
<organism evidence="1 2">
    <name type="scientific">Kribbella antibiotica</name>
    <dbReference type="NCBI Taxonomy" id="190195"/>
    <lineage>
        <taxon>Bacteria</taxon>
        <taxon>Bacillati</taxon>
        <taxon>Actinomycetota</taxon>
        <taxon>Actinomycetes</taxon>
        <taxon>Propionibacteriales</taxon>
        <taxon>Kribbellaceae</taxon>
        <taxon>Kribbella</taxon>
    </lineage>
</organism>